<protein>
    <submittedName>
        <fullName evidence="1">Uncharacterized protein</fullName>
    </submittedName>
</protein>
<proteinExistence type="predicted"/>
<evidence type="ECO:0000313" key="2">
    <source>
        <dbReference type="Proteomes" id="UP000502588"/>
    </source>
</evidence>
<name>A0A6G9LM31_9CAUD</name>
<evidence type="ECO:0000313" key="1">
    <source>
        <dbReference type="EMBL" id="QIQ66051.1"/>
    </source>
</evidence>
<dbReference type="Proteomes" id="UP000502588">
    <property type="component" value="Segment"/>
</dbReference>
<dbReference type="EMBL" id="MT118304">
    <property type="protein sequence ID" value="QIQ66051.1"/>
    <property type="molecule type" value="Genomic_DNA"/>
</dbReference>
<accession>A0A6G9LM31</accession>
<organism evidence="1 2">
    <name type="scientific">Pseudomonas phage Epa40</name>
    <dbReference type="NCBI Taxonomy" id="2719198"/>
    <lineage>
        <taxon>Viruses</taxon>
        <taxon>Duplodnaviria</taxon>
        <taxon>Heunggongvirae</taxon>
        <taxon>Uroviricota</taxon>
        <taxon>Caudoviricetes</taxon>
        <taxon>Jondennisvirinae</taxon>
        <taxon>Septimatrevirus</taxon>
        <taxon>Septimatrevirus epa40</taxon>
    </lineage>
</organism>
<gene>
    <name evidence="1" type="ORF">40_00047</name>
</gene>
<keyword evidence="2" id="KW-1185">Reference proteome</keyword>
<sequence>MFAHYFASKKTKFVLSRQGTQREALELLSFTL</sequence>
<reference evidence="1 2" key="1">
    <citation type="submission" date="2020-02" db="EMBL/GenBank/DDBJ databases">
        <title>Pseudomonas aeruginosa Phage Cocktails: Rational Design and Efficacy against Mouse Wound and Septic Infections.</title>
        <authorList>
            <person name="Jacobs A.C."/>
            <person name="Freyberger H.R."/>
            <person name="Farlow J."/>
            <person name="Watters C.M."/>
            <person name="He Y."/>
            <person name="Ward A.M."/>
            <person name="Engeman E.T."/>
            <person name="Alamneh Y.A."/>
            <person name="Sergueev K.V."/>
            <person name="Simons M.P."/>
            <person name="Tyner S.D."/>
            <person name="Nikolich M.P."/>
            <person name="Filippov A."/>
        </authorList>
    </citation>
    <scope>NUCLEOTIDE SEQUENCE [LARGE SCALE GENOMIC DNA]</scope>
</reference>